<evidence type="ECO:0000313" key="3">
    <source>
        <dbReference type="Proteomes" id="UP000319257"/>
    </source>
</evidence>
<dbReference type="AlphaFoldDB" id="A0A507AU85"/>
<comment type="caution">
    <text evidence="2">The sequence shown here is derived from an EMBL/GenBank/DDBJ whole genome shotgun (WGS) entry which is preliminary data.</text>
</comment>
<feature type="compositionally biased region" description="Pro residues" evidence="1">
    <location>
        <begin position="35"/>
        <end position="46"/>
    </location>
</feature>
<reference evidence="2 3" key="1">
    <citation type="submission" date="2019-06" db="EMBL/GenBank/DDBJ databases">
        <title>Draft genome sequence of the filamentous fungus Phialemoniopsis curvata isolated from diesel fuel.</title>
        <authorList>
            <person name="Varaljay V.A."/>
            <person name="Lyon W.J."/>
            <person name="Crouch A.L."/>
            <person name="Drake C.E."/>
            <person name="Hollomon J.M."/>
            <person name="Nadeau L.J."/>
            <person name="Nunn H.S."/>
            <person name="Stevenson B.S."/>
            <person name="Bojanowski C.L."/>
            <person name="Crookes-Goodson W.J."/>
        </authorList>
    </citation>
    <scope>NUCLEOTIDE SEQUENCE [LARGE SCALE GENOMIC DNA]</scope>
    <source>
        <strain evidence="2 3">D216</strain>
    </source>
</reference>
<feature type="region of interest" description="Disordered" evidence="1">
    <location>
        <begin position="559"/>
        <end position="600"/>
    </location>
</feature>
<accession>A0A507AU85</accession>
<evidence type="ECO:0000256" key="1">
    <source>
        <dbReference type="SAM" id="MobiDB-lite"/>
    </source>
</evidence>
<proteinExistence type="predicted"/>
<feature type="region of interest" description="Disordered" evidence="1">
    <location>
        <begin position="264"/>
        <end position="286"/>
    </location>
</feature>
<sequence length="640" mass="71021">MSESTPPKRRFAPIPIETTFERYRKGGPAAELTPEPSPRSPSPPPRFLEEQEQPKKEKRRFAPQLIESTRRSRRLGDTGPATRPVDKTDITPYTKHIYAPRSKRRHSRIPSNGRRESCDDETAAQLFEQLARDRERLLQEQALSAFPNSRARAGGAEHFFVREGSEDESSTDSRGRTPMRGTRASRHSRRDSSEEDVGWAVKEMQEHHEHLEQARMSTLELDRMSIDSPPEEPLWTTHRRASGDVVRPIGESLMPLIPKEPLETIGEAPSAPFDPSEEPPPARPIGESLMPYIPSAPAGQAASMPYIPASKLPPETGFRNHRAPFGAPLSGFRGANRDLVADREYHKLRTRASPPMLGKDLVFRRCPSPKQTKMEPDHPFPDVAGEDTHRDVTGQKGLWQGYCYSPEKKEWLARIERPAMIATPLPQAHGAGDPFAAAFGTAPVAMSEEPSPKATGCMSAGHNLGSSSANPEHRTRHGEAKGLHMLMGLDERLRKEKAAADLEEKIAAEFTDAFVTQVYNYLSLGYPAMARFYDDELSKIARMSVDDLESSDESIMDGIGGPKGHIMMVDGDDDDSGGDSRDGASSTSSGSGGSSGDEKKCPRWRALKEYIFEWARQHPDLDSISPLAWGVRERRGSWGI</sequence>
<dbReference type="STRING" id="1093900.A0A507AU85"/>
<name>A0A507AU85_9PEZI</name>
<dbReference type="Proteomes" id="UP000319257">
    <property type="component" value="Unassembled WGS sequence"/>
</dbReference>
<evidence type="ECO:0000313" key="2">
    <source>
        <dbReference type="EMBL" id="TPX13542.1"/>
    </source>
</evidence>
<feature type="region of interest" description="Disordered" evidence="1">
    <location>
        <begin position="1"/>
        <end position="121"/>
    </location>
</feature>
<protein>
    <submittedName>
        <fullName evidence="2">Uncharacterized protein</fullName>
    </submittedName>
</protein>
<dbReference type="EMBL" id="SKBQ01000033">
    <property type="protein sequence ID" value="TPX13542.1"/>
    <property type="molecule type" value="Genomic_DNA"/>
</dbReference>
<feature type="region of interest" description="Disordered" evidence="1">
    <location>
        <begin position="157"/>
        <end position="196"/>
    </location>
</feature>
<dbReference type="RefSeq" id="XP_030995253.1">
    <property type="nucleotide sequence ID" value="XM_031140599.1"/>
</dbReference>
<dbReference type="GeneID" id="41973460"/>
<dbReference type="OrthoDB" id="4716584at2759"/>
<dbReference type="InParanoid" id="A0A507AU85"/>
<organism evidence="2 3">
    <name type="scientific">Thyridium curvatum</name>
    <dbReference type="NCBI Taxonomy" id="1093900"/>
    <lineage>
        <taxon>Eukaryota</taxon>
        <taxon>Fungi</taxon>
        <taxon>Dikarya</taxon>
        <taxon>Ascomycota</taxon>
        <taxon>Pezizomycotina</taxon>
        <taxon>Sordariomycetes</taxon>
        <taxon>Sordariomycetidae</taxon>
        <taxon>Thyridiales</taxon>
        <taxon>Thyridiaceae</taxon>
        <taxon>Thyridium</taxon>
    </lineage>
</organism>
<gene>
    <name evidence="2" type="ORF">E0L32_006013</name>
</gene>
<keyword evidence="3" id="KW-1185">Reference proteome</keyword>